<accession>A0A7C3IN46</accession>
<proteinExistence type="predicted"/>
<protein>
    <submittedName>
        <fullName evidence="8">Radical SAM protein</fullName>
    </submittedName>
</protein>
<dbReference type="InterPro" id="IPR007197">
    <property type="entry name" value="rSAM"/>
</dbReference>
<dbReference type="SFLD" id="SFLDG01099">
    <property type="entry name" value="Uncharacterised_Radical_SAM_Su"/>
    <property type="match status" value="1"/>
</dbReference>
<feature type="binding site" evidence="5">
    <location>
        <position position="66"/>
    </location>
    <ligand>
        <name>[4Fe-4S] cluster</name>
        <dbReference type="ChEBI" id="CHEBI:49883"/>
        <note>4Fe-4S-S-AdoMet</note>
    </ligand>
</feature>
<dbReference type="PANTHER" id="PTHR43075:SF1">
    <property type="entry name" value="FORMATE LYASE ACTIVATING ENZYME, PUTATIVE (AFU_ORTHOLOGUE AFUA_2G15630)-RELATED"/>
    <property type="match status" value="1"/>
</dbReference>
<dbReference type="GO" id="GO:0003824">
    <property type="term" value="F:catalytic activity"/>
    <property type="evidence" value="ECO:0007669"/>
    <property type="project" value="InterPro"/>
</dbReference>
<dbReference type="Pfam" id="PF04055">
    <property type="entry name" value="Radical_SAM"/>
    <property type="match status" value="1"/>
</dbReference>
<evidence type="ECO:0000256" key="4">
    <source>
        <dbReference type="ARBA" id="ARBA00023014"/>
    </source>
</evidence>
<feature type="binding site" evidence="5">
    <location>
        <position position="59"/>
    </location>
    <ligand>
        <name>[4Fe-4S] cluster</name>
        <dbReference type="ChEBI" id="CHEBI:49883"/>
        <note>4Fe-4S-S-AdoMet</note>
    </ligand>
</feature>
<evidence type="ECO:0000256" key="2">
    <source>
        <dbReference type="ARBA" id="ARBA00022723"/>
    </source>
</evidence>
<dbReference type="GO" id="GO:0051536">
    <property type="term" value="F:iron-sulfur cluster binding"/>
    <property type="evidence" value="ECO:0007669"/>
    <property type="project" value="UniProtKB-KW"/>
</dbReference>
<dbReference type="GO" id="GO:0046872">
    <property type="term" value="F:metal ion binding"/>
    <property type="evidence" value="ECO:0007669"/>
    <property type="project" value="UniProtKB-KW"/>
</dbReference>
<evidence type="ECO:0000256" key="1">
    <source>
        <dbReference type="ARBA" id="ARBA00022691"/>
    </source>
</evidence>
<sequence length="297" mass="34244">MITVICNACPFECNIDRAVKPGRCRATDEIEIAQAQLHFWEEPPVSGTRGSGTIFFSHCNLRCRFCQNYDISQLGFGRKVRPERLVEIMLQLEDQGAHNINLVTPTHYTLQLIPVLEAAKQRLQIPILWNSNAYEKVETLRQLTGLVSIYLPDLKYFSDELAQQFSSAPNYFKYASAAIMEMKRQVEENRYDEDGILKQGLIVRHLVLPGQIDDSKKILRWLRDNLGPQTQISLMAQYYPTYQAETLPDMNRRLRPSEYQEIRNYFLDLGFEEGFLQELSSASADYTPDFEGRGIDS</sequence>
<evidence type="ECO:0000259" key="6">
    <source>
        <dbReference type="Pfam" id="PF04055"/>
    </source>
</evidence>
<keyword evidence="1 5" id="KW-0949">S-adenosyl-L-methionine</keyword>
<dbReference type="SFLD" id="SFLDS00029">
    <property type="entry name" value="Radical_SAM"/>
    <property type="match status" value="1"/>
</dbReference>
<dbReference type="InterPro" id="IPR040085">
    <property type="entry name" value="MJ0674-like"/>
</dbReference>
<dbReference type="EMBL" id="DSTU01000003">
    <property type="protein sequence ID" value="HFJ53420.1"/>
    <property type="molecule type" value="Genomic_DNA"/>
</dbReference>
<name>A0A7C3IN46_UNCW3</name>
<evidence type="ECO:0000313" key="7">
    <source>
        <dbReference type="EMBL" id="HEA86891.1"/>
    </source>
</evidence>
<dbReference type="InterPro" id="IPR058240">
    <property type="entry name" value="rSAM_sf"/>
</dbReference>
<evidence type="ECO:0000256" key="5">
    <source>
        <dbReference type="PIRSR" id="PIRSR004869-50"/>
    </source>
</evidence>
<organism evidence="8">
    <name type="scientific">candidate division WOR-3 bacterium</name>
    <dbReference type="NCBI Taxonomy" id="2052148"/>
    <lineage>
        <taxon>Bacteria</taxon>
        <taxon>Bacteria division WOR-3</taxon>
    </lineage>
</organism>
<feature type="binding site" evidence="5">
    <location>
        <position position="63"/>
    </location>
    <ligand>
        <name>[4Fe-4S] cluster</name>
        <dbReference type="ChEBI" id="CHEBI:49883"/>
        <note>4Fe-4S-S-AdoMet</note>
    </ligand>
</feature>
<comment type="caution">
    <text evidence="8">The sequence shown here is derived from an EMBL/GenBank/DDBJ whole genome shotgun (WGS) entry which is preliminary data.</text>
</comment>
<dbReference type="SUPFAM" id="SSF102114">
    <property type="entry name" value="Radical SAM enzymes"/>
    <property type="match status" value="1"/>
</dbReference>
<evidence type="ECO:0000313" key="8">
    <source>
        <dbReference type="EMBL" id="HFJ53420.1"/>
    </source>
</evidence>
<evidence type="ECO:0000256" key="3">
    <source>
        <dbReference type="ARBA" id="ARBA00023004"/>
    </source>
</evidence>
<comment type="cofactor">
    <cofactor evidence="5">
        <name>[4Fe-4S] cluster</name>
        <dbReference type="ChEBI" id="CHEBI:49883"/>
    </cofactor>
    <text evidence="5">Binds 1 [4Fe-4S] cluster. The cluster is coordinated with 3 cysteines and an exchangeable S-adenosyl-L-methionine.</text>
</comment>
<gene>
    <name evidence="7" type="ORF">ENP94_02650</name>
    <name evidence="8" type="ORF">ENS16_01855</name>
</gene>
<keyword evidence="4 5" id="KW-0411">Iron-sulfur</keyword>
<dbReference type="EMBL" id="DSLG01000003">
    <property type="protein sequence ID" value="HEA86891.1"/>
    <property type="molecule type" value="Genomic_DNA"/>
</dbReference>
<dbReference type="InterPro" id="IPR013785">
    <property type="entry name" value="Aldolase_TIM"/>
</dbReference>
<dbReference type="InterPro" id="IPR016431">
    <property type="entry name" value="Pyrv-formate_lyase-activ_prd"/>
</dbReference>
<feature type="domain" description="Radical SAM core" evidence="6">
    <location>
        <begin position="54"/>
        <end position="221"/>
    </location>
</feature>
<dbReference type="AlphaFoldDB" id="A0A7C3IN46"/>
<keyword evidence="2 5" id="KW-0479">Metal-binding</keyword>
<keyword evidence="3 5" id="KW-0408">Iron</keyword>
<reference evidence="8" key="1">
    <citation type="journal article" date="2020" name="mSystems">
        <title>Genome- and Community-Level Interaction Insights into Carbon Utilization and Element Cycling Functions of Hydrothermarchaeota in Hydrothermal Sediment.</title>
        <authorList>
            <person name="Zhou Z."/>
            <person name="Liu Y."/>
            <person name="Xu W."/>
            <person name="Pan J."/>
            <person name="Luo Z.H."/>
            <person name="Li M."/>
        </authorList>
    </citation>
    <scope>NUCLEOTIDE SEQUENCE [LARGE SCALE GENOMIC DNA]</scope>
    <source>
        <strain evidence="7">SpSt-265</strain>
        <strain evidence="8">SpSt-465</strain>
    </source>
</reference>
<dbReference type="PANTHER" id="PTHR43075">
    <property type="entry name" value="FORMATE LYASE ACTIVATING ENZYME, PUTATIVE (AFU_ORTHOLOGUE AFUA_2G15630)-RELATED"/>
    <property type="match status" value="1"/>
</dbReference>
<dbReference type="Gene3D" id="3.20.20.70">
    <property type="entry name" value="Aldolase class I"/>
    <property type="match status" value="1"/>
</dbReference>
<dbReference type="PIRSF" id="PIRSF004869">
    <property type="entry name" value="PflX_prd"/>
    <property type="match status" value="1"/>
</dbReference>